<reference evidence="3" key="1">
    <citation type="submission" date="2014-01" db="EMBL/GenBank/DDBJ databases">
        <authorList>
            <person name="Aslett M."/>
        </authorList>
    </citation>
    <scope>NUCLEOTIDE SEQUENCE</scope>
</reference>
<feature type="compositionally biased region" description="Basic and acidic residues" evidence="1">
    <location>
        <begin position="290"/>
        <end position="312"/>
    </location>
</feature>
<dbReference type="Gene3D" id="1.10.555.10">
    <property type="entry name" value="Rho GTPase activation protein"/>
    <property type="match status" value="1"/>
</dbReference>
<dbReference type="EMBL" id="HG806692">
    <property type="protein sequence ID" value="CDW59696.1"/>
    <property type="molecule type" value="Genomic_DNA"/>
</dbReference>
<keyword evidence="4" id="KW-1185">Reference proteome</keyword>
<dbReference type="InterPro" id="IPR000198">
    <property type="entry name" value="RhoGAP_dom"/>
</dbReference>
<proteinExistence type="predicted"/>
<dbReference type="Pfam" id="PF00620">
    <property type="entry name" value="RhoGAP"/>
    <property type="match status" value="1"/>
</dbReference>
<feature type="compositionally biased region" description="Polar residues" evidence="1">
    <location>
        <begin position="315"/>
        <end position="324"/>
    </location>
</feature>
<dbReference type="PROSITE" id="PS50238">
    <property type="entry name" value="RHOGAP"/>
    <property type="match status" value="1"/>
</dbReference>
<dbReference type="Proteomes" id="UP000030665">
    <property type="component" value="Unassembled WGS sequence"/>
</dbReference>
<dbReference type="OrthoDB" id="410651at2759"/>
<dbReference type="SUPFAM" id="SSF48350">
    <property type="entry name" value="GTPase activation domain, GAP"/>
    <property type="match status" value="1"/>
</dbReference>
<feature type="region of interest" description="Disordered" evidence="1">
    <location>
        <begin position="238"/>
        <end position="272"/>
    </location>
</feature>
<protein>
    <submittedName>
        <fullName evidence="3">RhoGAP domain containing protein</fullName>
    </submittedName>
</protein>
<dbReference type="GO" id="GO:0007165">
    <property type="term" value="P:signal transduction"/>
    <property type="evidence" value="ECO:0007669"/>
    <property type="project" value="InterPro"/>
</dbReference>
<sequence>MVTGDVKQLHKLPFVHCKFCDDVAAYAPEYLVVAFTNLTDYYINTKDLFIAKPNRSVCNFRWVCRHSYSYSEQQSAIATETCRKITDFLDSLAEPVITVTVKESLLSAYKLRRKTGSIKEFTQMLGLLCQGLPSLNLETLMFLLKSFNLVTKFSRTNRVTSRKLARQMAPHLFGKEECGSGLKAAFKLRRLEKRKALILMLLIQHPEVVFPMVHGDSFNPAERPVRNFCVPKETELSFDDESQSARPRFLRSTDDALEMSTDTSTSQSRIGSSSSLSYIQSVKSCSLPVEKKLPKNPSHEGHYTSSNRKDEETCTSEFSDSTGDLMSPSELSKEDESEYPYCSQEKEFDTNMFSNCSTGSMRKSVQHLLPSEDVEFFCQSFLVPRISY</sequence>
<organism evidence="3 4">
    <name type="scientific">Trichuris trichiura</name>
    <name type="common">Whipworm</name>
    <name type="synonym">Trichocephalus trichiurus</name>
    <dbReference type="NCBI Taxonomy" id="36087"/>
    <lineage>
        <taxon>Eukaryota</taxon>
        <taxon>Metazoa</taxon>
        <taxon>Ecdysozoa</taxon>
        <taxon>Nematoda</taxon>
        <taxon>Enoplea</taxon>
        <taxon>Dorylaimia</taxon>
        <taxon>Trichinellida</taxon>
        <taxon>Trichuridae</taxon>
        <taxon>Trichuris</taxon>
    </lineage>
</organism>
<dbReference type="AlphaFoldDB" id="A0A077ZHC4"/>
<feature type="domain" description="Rho-GAP" evidence="2">
    <location>
        <begin position="21"/>
        <end position="210"/>
    </location>
</feature>
<dbReference type="InterPro" id="IPR008936">
    <property type="entry name" value="Rho_GTPase_activation_prot"/>
</dbReference>
<evidence type="ECO:0000256" key="1">
    <source>
        <dbReference type="SAM" id="MobiDB-lite"/>
    </source>
</evidence>
<gene>
    <name evidence="3" type="ORF">TTRE_0000803401</name>
</gene>
<reference evidence="3" key="2">
    <citation type="submission" date="2014-03" db="EMBL/GenBank/DDBJ databases">
        <title>The whipworm genome and dual-species transcriptomics of an intimate host-pathogen interaction.</title>
        <authorList>
            <person name="Foth B.J."/>
            <person name="Tsai I.J."/>
            <person name="Reid A.J."/>
            <person name="Bancroft A.J."/>
            <person name="Nichol S."/>
            <person name="Tracey A."/>
            <person name="Holroyd N."/>
            <person name="Cotton J.A."/>
            <person name="Stanley E.J."/>
            <person name="Zarowiecki M."/>
            <person name="Liu J.Z."/>
            <person name="Huckvale T."/>
            <person name="Cooper P.J."/>
            <person name="Grencis R.K."/>
            <person name="Berriman M."/>
        </authorList>
    </citation>
    <scope>NUCLEOTIDE SEQUENCE [LARGE SCALE GENOMIC DNA]</scope>
</reference>
<dbReference type="SMART" id="SM00324">
    <property type="entry name" value="RhoGAP"/>
    <property type="match status" value="1"/>
</dbReference>
<evidence type="ECO:0000259" key="2">
    <source>
        <dbReference type="PROSITE" id="PS50238"/>
    </source>
</evidence>
<evidence type="ECO:0000313" key="3">
    <source>
        <dbReference type="EMBL" id="CDW59696.1"/>
    </source>
</evidence>
<feature type="region of interest" description="Disordered" evidence="1">
    <location>
        <begin position="290"/>
        <end position="341"/>
    </location>
</feature>
<accession>A0A077ZHC4</accession>
<evidence type="ECO:0000313" key="4">
    <source>
        <dbReference type="Proteomes" id="UP000030665"/>
    </source>
</evidence>
<name>A0A077ZHC4_TRITR</name>